<feature type="domain" description="6-phosphogluconate dehydrogenase NADP-binding" evidence="3">
    <location>
        <begin position="6"/>
        <end position="139"/>
    </location>
</feature>
<dbReference type="InterPro" id="IPR008927">
    <property type="entry name" value="6-PGluconate_DH-like_C_sf"/>
</dbReference>
<sequence length="328" mass="35208">MSKSLKVGILSMGEMGVGIAKLLIAHGFPVATNCQGRSQDTIDRAREANVELLSSDLELVNQCQLILSVVPPRDAEATAQRVIDALSGGPKREDLYYADLNAVAPSTCRGIATTIEKARVPIRFIDGCIIGGPPRSKDAPDPGTNQTASDDSHASWKRPRIPVSGPDSLADLPDGAEVADVLNFRVISPSIGAASGLKMCFAAMTKGFTAIATQTFTTARSLGVADELHTEMAELIPRQLQIAEGSVPSMVPKAYRWVREMEEIAKTMEEDGGWTRGLFDGAAGIYREVASDLTLKEEKPGKRKRGTTIEEVATIMSEGLQKKKKKTV</sequence>
<dbReference type="InterPro" id="IPR051265">
    <property type="entry name" value="HIBADH-related_NP60_sf"/>
</dbReference>
<evidence type="ECO:0000313" key="5">
    <source>
        <dbReference type="EMBL" id="KAK0389601.1"/>
    </source>
</evidence>
<dbReference type="InterPro" id="IPR013328">
    <property type="entry name" value="6PGD_dom2"/>
</dbReference>
<name>A0AA39GLU5_SARSR</name>
<evidence type="ECO:0000259" key="4">
    <source>
        <dbReference type="Pfam" id="PF09130"/>
    </source>
</evidence>
<comment type="similarity">
    <text evidence="1">Belongs to the HIBADH-related family. NP60 subfamily.</text>
</comment>
<organism evidence="5 6">
    <name type="scientific">Sarocladium strictum</name>
    <name type="common">Black bundle disease fungus</name>
    <name type="synonym">Acremonium strictum</name>
    <dbReference type="NCBI Taxonomy" id="5046"/>
    <lineage>
        <taxon>Eukaryota</taxon>
        <taxon>Fungi</taxon>
        <taxon>Dikarya</taxon>
        <taxon>Ascomycota</taxon>
        <taxon>Pezizomycotina</taxon>
        <taxon>Sordariomycetes</taxon>
        <taxon>Hypocreomycetidae</taxon>
        <taxon>Hypocreales</taxon>
        <taxon>Sarocladiaceae</taxon>
        <taxon>Sarocladium</taxon>
    </lineage>
</organism>
<evidence type="ECO:0008006" key="7">
    <source>
        <dbReference type="Google" id="ProtNLM"/>
    </source>
</evidence>
<feature type="region of interest" description="Disordered" evidence="2">
    <location>
        <begin position="133"/>
        <end position="169"/>
    </location>
</feature>
<protein>
    <recommendedName>
        <fullName evidence="7">6-phosphogluconate dehydrogenase</fullName>
    </recommendedName>
</protein>
<dbReference type="Pfam" id="PF03446">
    <property type="entry name" value="NAD_binding_2"/>
    <property type="match status" value="1"/>
</dbReference>
<evidence type="ECO:0000313" key="6">
    <source>
        <dbReference type="Proteomes" id="UP001175261"/>
    </source>
</evidence>
<dbReference type="GO" id="GO:0003677">
    <property type="term" value="F:DNA binding"/>
    <property type="evidence" value="ECO:0007669"/>
    <property type="project" value="TreeGrafter"/>
</dbReference>
<dbReference type="GO" id="GO:0031491">
    <property type="term" value="F:nucleosome binding"/>
    <property type="evidence" value="ECO:0007669"/>
    <property type="project" value="TreeGrafter"/>
</dbReference>
<dbReference type="GO" id="GO:0140673">
    <property type="term" value="P:transcription elongation-coupled chromatin remodeling"/>
    <property type="evidence" value="ECO:0007669"/>
    <property type="project" value="TreeGrafter"/>
</dbReference>
<comment type="caution">
    <text evidence="5">The sequence shown here is derived from an EMBL/GenBank/DDBJ whole genome shotgun (WGS) entry which is preliminary data.</text>
</comment>
<proteinExistence type="inferred from homology"/>
<dbReference type="SUPFAM" id="SSF48179">
    <property type="entry name" value="6-phosphogluconate dehydrogenase C-terminal domain-like"/>
    <property type="match status" value="1"/>
</dbReference>
<feature type="domain" description="Phosphogluconate dehydrogenase NAD-binding putative C-terminal" evidence="4">
    <location>
        <begin position="219"/>
        <end position="289"/>
    </location>
</feature>
<dbReference type="PANTHER" id="PTHR43580">
    <property type="entry name" value="OXIDOREDUCTASE GLYR1-RELATED"/>
    <property type="match status" value="1"/>
</dbReference>
<gene>
    <name evidence="5" type="ORF">NLU13_3176</name>
</gene>
<dbReference type="InterPro" id="IPR015814">
    <property type="entry name" value="Pgluconate_DH_NAD-bd_C"/>
</dbReference>
<evidence type="ECO:0000256" key="2">
    <source>
        <dbReference type="SAM" id="MobiDB-lite"/>
    </source>
</evidence>
<dbReference type="Pfam" id="PF09130">
    <property type="entry name" value="DUF1932"/>
    <property type="match status" value="1"/>
</dbReference>
<evidence type="ECO:0000256" key="1">
    <source>
        <dbReference type="ARBA" id="ARBA00007598"/>
    </source>
</evidence>
<dbReference type="EMBL" id="JAPDFR010000002">
    <property type="protein sequence ID" value="KAK0389601.1"/>
    <property type="molecule type" value="Genomic_DNA"/>
</dbReference>
<dbReference type="SUPFAM" id="SSF51735">
    <property type="entry name" value="NAD(P)-binding Rossmann-fold domains"/>
    <property type="match status" value="1"/>
</dbReference>
<evidence type="ECO:0000259" key="3">
    <source>
        <dbReference type="Pfam" id="PF03446"/>
    </source>
</evidence>
<accession>A0AA39GLU5</accession>
<dbReference type="PANTHER" id="PTHR43580:SF2">
    <property type="entry name" value="CYTOKINE-LIKE NUCLEAR FACTOR N-PAC"/>
    <property type="match status" value="1"/>
</dbReference>
<dbReference type="GO" id="GO:0050661">
    <property type="term" value="F:NADP binding"/>
    <property type="evidence" value="ECO:0007669"/>
    <property type="project" value="InterPro"/>
</dbReference>
<reference evidence="5" key="1">
    <citation type="submission" date="2022-10" db="EMBL/GenBank/DDBJ databases">
        <title>Determination and structural analysis of whole genome sequence of Sarocladium strictum F4-1.</title>
        <authorList>
            <person name="Hu L."/>
            <person name="Jiang Y."/>
        </authorList>
    </citation>
    <scope>NUCLEOTIDE SEQUENCE</scope>
    <source>
        <strain evidence="5">F4-1</strain>
    </source>
</reference>
<dbReference type="InterPro" id="IPR006115">
    <property type="entry name" value="6PGDH_NADP-bd"/>
</dbReference>
<dbReference type="Proteomes" id="UP001175261">
    <property type="component" value="Unassembled WGS sequence"/>
</dbReference>
<keyword evidence="6" id="KW-1185">Reference proteome</keyword>
<dbReference type="Gene3D" id="1.10.1040.10">
    <property type="entry name" value="N-(1-d-carboxylethyl)-l-norvaline Dehydrogenase, domain 2"/>
    <property type="match status" value="1"/>
</dbReference>
<dbReference type="InterPro" id="IPR036291">
    <property type="entry name" value="NAD(P)-bd_dom_sf"/>
</dbReference>
<dbReference type="Gene3D" id="3.40.50.720">
    <property type="entry name" value="NAD(P)-binding Rossmann-like Domain"/>
    <property type="match status" value="1"/>
</dbReference>
<dbReference type="AlphaFoldDB" id="A0AA39GLU5"/>
<dbReference type="GO" id="GO:0000785">
    <property type="term" value="C:chromatin"/>
    <property type="evidence" value="ECO:0007669"/>
    <property type="project" value="TreeGrafter"/>
</dbReference>